<comment type="caution">
    <text evidence="3">The sequence shown here is derived from an EMBL/GenBank/DDBJ whole genome shotgun (WGS) entry which is preliminary data.</text>
</comment>
<gene>
    <name evidence="3" type="ORF">GPA10_08085</name>
</gene>
<dbReference type="EMBL" id="WPNZ01000003">
    <property type="protein sequence ID" value="MVO84728.1"/>
    <property type="molecule type" value="Genomic_DNA"/>
</dbReference>
<dbReference type="GO" id="GO:0004674">
    <property type="term" value="F:protein serine/threonine kinase activity"/>
    <property type="evidence" value="ECO:0007669"/>
    <property type="project" value="UniProtKB-KW"/>
</dbReference>
<evidence type="ECO:0000313" key="4">
    <source>
        <dbReference type="Proteomes" id="UP000483802"/>
    </source>
</evidence>
<dbReference type="CDD" id="cd16936">
    <property type="entry name" value="HATPase_RsbW-like"/>
    <property type="match status" value="1"/>
</dbReference>
<dbReference type="PANTHER" id="PTHR35526:SF3">
    <property type="entry name" value="ANTI-SIGMA-F FACTOR RSBW"/>
    <property type="match status" value="1"/>
</dbReference>
<dbReference type="AlphaFoldDB" id="A0A6L6WT48"/>
<keyword evidence="4" id="KW-1185">Reference proteome</keyword>
<dbReference type="InterPro" id="IPR036890">
    <property type="entry name" value="HATPase_C_sf"/>
</dbReference>
<keyword evidence="1" id="KW-0808">Transferase</keyword>
<dbReference type="Proteomes" id="UP000483802">
    <property type="component" value="Unassembled WGS sequence"/>
</dbReference>
<dbReference type="GO" id="GO:0005524">
    <property type="term" value="F:ATP binding"/>
    <property type="evidence" value="ECO:0007669"/>
    <property type="project" value="UniProtKB-KW"/>
</dbReference>
<feature type="domain" description="Histidine kinase/HSP90-like ATPase" evidence="2">
    <location>
        <begin position="19"/>
        <end position="119"/>
    </location>
</feature>
<sequence>MPGCRYGVARESWEVPFLAVPEEVGALRRILRLHLTHWGLPEVVESAELCVSELVANVITHVGEGVPTTFRLGIRDTCVRIEVGDPDARSLPAPVAAGIDAEHGRGLALLDAVADRWGVVLREDCKITWCELATGLGMPTGHTGGRRVDRGEVVIGHYKDTVNPEVVSPLLGVALAEEAAVDVIADLLHWIRAHGRDPDAVLERAQAHYETTLGGSG</sequence>
<keyword evidence="1" id="KW-0418">Kinase</keyword>
<name>A0A6L6WT48_9ACTN</name>
<organism evidence="3 4">
    <name type="scientific">Streptomyces typhae</name>
    <dbReference type="NCBI Taxonomy" id="2681492"/>
    <lineage>
        <taxon>Bacteria</taxon>
        <taxon>Bacillati</taxon>
        <taxon>Actinomycetota</taxon>
        <taxon>Actinomycetes</taxon>
        <taxon>Kitasatosporales</taxon>
        <taxon>Streptomycetaceae</taxon>
        <taxon>Streptomyces</taxon>
    </lineage>
</organism>
<evidence type="ECO:0000259" key="2">
    <source>
        <dbReference type="Pfam" id="PF13581"/>
    </source>
</evidence>
<dbReference type="Pfam" id="PF13581">
    <property type="entry name" value="HATPase_c_2"/>
    <property type="match status" value="1"/>
</dbReference>
<accession>A0A6L6WT48</accession>
<dbReference type="InterPro" id="IPR050267">
    <property type="entry name" value="Anti-sigma-factor_SerPK"/>
</dbReference>
<keyword evidence="1" id="KW-0723">Serine/threonine-protein kinase</keyword>
<dbReference type="Gene3D" id="3.30.565.10">
    <property type="entry name" value="Histidine kinase-like ATPase, C-terminal domain"/>
    <property type="match status" value="1"/>
</dbReference>
<reference evidence="3 4" key="1">
    <citation type="submission" date="2019-11" db="EMBL/GenBank/DDBJ databases">
        <title>Streptomyces typhae sp. nov., a novel endophytic actinomycete isolated from the root of cattail pollen (Typha angustifolia L.).</title>
        <authorList>
            <person name="Peng C."/>
        </authorList>
    </citation>
    <scope>NUCLEOTIDE SEQUENCE [LARGE SCALE GENOMIC DNA]</scope>
    <source>
        <strain evidence="4">p1417</strain>
    </source>
</reference>
<dbReference type="PANTHER" id="PTHR35526">
    <property type="entry name" value="ANTI-SIGMA-F FACTOR RSBW-RELATED"/>
    <property type="match status" value="1"/>
</dbReference>
<dbReference type="InterPro" id="IPR003594">
    <property type="entry name" value="HATPase_dom"/>
</dbReference>
<evidence type="ECO:0000313" key="3">
    <source>
        <dbReference type="EMBL" id="MVO84728.1"/>
    </source>
</evidence>
<proteinExistence type="predicted"/>
<evidence type="ECO:0000256" key="1">
    <source>
        <dbReference type="ARBA" id="ARBA00022527"/>
    </source>
</evidence>
<protein>
    <submittedName>
        <fullName evidence="3">ATP-binding protein</fullName>
    </submittedName>
</protein>
<keyword evidence="3" id="KW-0547">Nucleotide-binding</keyword>
<keyword evidence="3" id="KW-0067">ATP-binding</keyword>